<comment type="similarity">
    <text evidence="1">Belongs to the sigma-70 factor family. ECF subfamily.</text>
</comment>
<protein>
    <submittedName>
        <fullName evidence="7">RNA polymerase sigma factor</fullName>
    </submittedName>
</protein>
<dbReference type="EMBL" id="JAFHKS010000042">
    <property type="protein sequence ID" value="MBN3545171.1"/>
    <property type="molecule type" value="Genomic_DNA"/>
</dbReference>
<dbReference type="InterPro" id="IPR014284">
    <property type="entry name" value="RNA_pol_sigma-70_dom"/>
</dbReference>
<keyword evidence="4" id="KW-0238">DNA-binding</keyword>
<dbReference type="NCBIfam" id="TIGR02937">
    <property type="entry name" value="sigma70-ECF"/>
    <property type="match status" value="1"/>
</dbReference>
<keyword evidence="8" id="KW-1185">Reference proteome</keyword>
<dbReference type="SUPFAM" id="SSF88659">
    <property type="entry name" value="Sigma3 and sigma4 domains of RNA polymerase sigma factors"/>
    <property type="match status" value="1"/>
</dbReference>
<evidence type="ECO:0000256" key="4">
    <source>
        <dbReference type="ARBA" id="ARBA00023125"/>
    </source>
</evidence>
<dbReference type="SUPFAM" id="SSF54427">
    <property type="entry name" value="NTF2-like"/>
    <property type="match status" value="1"/>
</dbReference>
<sequence>MNSSYKVNDKIKEVLHLSKPKTNTLYEKSIELRQRFDEEIRNFSDGLWNYCRYLTGSPWDGEDLYQETMLKALGGLYTRWHPVNLKSYLYRTATNAWIDYCRREKRNLGVLVEAEEPTEEFVDTHNIEEALEKLYELFTPRQTAVFLLMEVFQFKAEEVANIVKTTPGAVYAATNRMKKKLKKIEFETHKPQSKDSPQKSKIIQAYLNAFNRGDLEGMLSLISDYPHYEASLGFVEVNKEEMRNGSLMYGLPGHRAIECMLWGKAVIVVLADSDQGPLIHDIQYQEVENNKIVYHRSFFFRKEFILAASKELGYAAQLNKPPLNWVDK</sequence>
<dbReference type="Gene3D" id="3.10.450.50">
    <property type="match status" value="1"/>
</dbReference>
<dbReference type="InterPro" id="IPR007627">
    <property type="entry name" value="RNA_pol_sigma70_r2"/>
</dbReference>
<dbReference type="InterPro" id="IPR032710">
    <property type="entry name" value="NTF2-like_dom_sf"/>
</dbReference>
<name>A0ABS2ZEZ4_9BACL</name>
<dbReference type="InterPro" id="IPR013325">
    <property type="entry name" value="RNA_pol_sigma_r2"/>
</dbReference>
<dbReference type="Gene3D" id="1.10.1740.10">
    <property type="match status" value="1"/>
</dbReference>
<evidence type="ECO:0000313" key="8">
    <source>
        <dbReference type="Proteomes" id="UP001319060"/>
    </source>
</evidence>
<keyword evidence="2" id="KW-0805">Transcription regulation</keyword>
<evidence type="ECO:0000256" key="1">
    <source>
        <dbReference type="ARBA" id="ARBA00010641"/>
    </source>
</evidence>
<evidence type="ECO:0000256" key="5">
    <source>
        <dbReference type="ARBA" id="ARBA00023163"/>
    </source>
</evidence>
<keyword evidence="5" id="KW-0804">Transcription</keyword>
<proteinExistence type="inferred from homology"/>
<dbReference type="PANTHER" id="PTHR43133:SF8">
    <property type="entry name" value="RNA POLYMERASE SIGMA FACTOR HI_1459-RELATED"/>
    <property type="match status" value="1"/>
</dbReference>
<dbReference type="Proteomes" id="UP001319060">
    <property type="component" value="Unassembled WGS sequence"/>
</dbReference>
<reference evidence="7 8" key="1">
    <citation type="submission" date="2021-01" db="EMBL/GenBank/DDBJ databases">
        <title>Genome Sequencing of Type Strains.</title>
        <authorList>
            <person name="Lemaire J.F."/>
            <person name="Inderbitzin P."/>
            <person name="Collins S.B."/>
            <person name="Wespe N."/>
            <person name="Knight-Connoni V."/>
        </authorList>
    </citation>
    <scope>NUCLEOTIDE SEQUENCE [LARGE SCALE GENOMIC DNA]</scope>
    <source>
        <strain evidence="7 8">DSM 14730</strain>
    </source>
</reference>
<evidence type="ECO:0000259" key="6">
    <source>
        <dbReference type="Pfam" id="PF04542"/>
    </source>
</evidence>
<dbReference type="InterPro" id="IPR013324">
    <property type="entry name" value="RNA_pol_sigma_r3/r4-like"/>
</dbReference>
<evidence type="ECO:0000313" key="7">
    <source>
        <dbReference type="EMBL" id="MBN3545171.1"/>
    </source>
</evidence>
<dbReference type="InterPro" id="IPR036388">
    <property type="entry name" value="WH-like_DNA-bd_sf"/>
</dbReference>
<dbReference type="Gene3D" id="1.10.10.10">
    <property type="entry name" value="Winged helix-like DNA-binding domain superfamily/Winged helix DNA-binding domain"/>
    <property type="match status" value="1"/>
</dbReference>
<dbReference type="SUPFAM" id="SSF88946">
    <property type="entry name" value="Sigma2 domain of RNA polymerase sigma factors"/>
    <property type="match status" value="1"/>
</dbReference>
<dbReference type="InterPro" id="IPR039425">
    <property type="entry name" value="RNA_pol_sigma-70-like"/>
</dbReference>
<organism evidence="7 8">
    <name type="scientific">Fictibacillus barbaricus</name>
    <dbReference type="NCBI Taxonomy" id="182136"/>
    <lineage>
        <taxon>Bacteria</taxon>
        <taxon>Bacillati</taxon>
        <taxon>Bacillota</taxon>
        <taxon>Bacilli</taxon>
        <taxon>Bacillales</taxon>
        <taxon>Fictibacillaceae</taxon>
        <taxon>Fictibacillus</taxon>
    </lineage>
</organism>
<dbReference type="PANTHER" id="PTHR43133">
    <property type="entry name" value="RNA POLYMERASE ECF-TYPE SIGMA FACTO"/>
    <property type="match status" value="1"/>
</dbReference>
<gene>
    <name evidence="7" type="ORF">JYA64_07695</name>
</gene>
<evidence type="ECO:0000256" key="2">
    <source>
        <dbReference type="ARBA" id="ARBA00023015"/>
    </source>
</evidence>
<dbReference type="Pfam" id="PF04542">
    <property type="entry name" value="Sigma70_r2"/>
    <property type="match status" value="1"/>
</dbReference>
<comment type="caution">
    <text evidence="7">The sequence shown here is derived from an EMBL/GenBank/DDBJ whole genome shotgun (WGS) entry which is preliminary data.</text>
</comment>
<feature type="domain" description="RNA polymerase sigma-70 region 2" evidence="6">
    <location>
        <begin position="44"/>
        <end position="106"/>
    </location>
</feature>
<keyword evidence="3" id="KW-0731">Sigma factor</keyword>
<accession>A0ABS2ZEZ4</accession>
<evidence type="ECO:0000256" key="3">
    <source>
        <dbReference type="ARBA" id="ARBA00023082"/>
    </source>
</evidence>